<name>A0A9P8SAM4_9HYPO</name>
<protein>
    <recommendedName>
        <fullName evidence="2">Alpha/beta hydrolase fold-3 domain-containing protein</fullName>
    </recommendedName>
</protein>
<dbReference type="GO" id="GO:0016787">
    <property type="term" value="F:hydrolase activity"/>
    <property type="evidence" value="ECO:0007669"/>
    <property type="project" value="UniProtKB-KW"/>
</dbReference>
<dbReference type="Proteomes" id="UP000764110">
    <property type="component" value="Unassembled WGS sequence"/>
</dbReference>
<organism evidence="3 4">
    <name type="scientific">Metarhizium humberi</name>
    <dbReference type="NCBI Taxonomy" id="2596975"/>
    <lineage>
        <taxon>Eukaryota</taxon>
        <taxon>Fungi</taxon>
        <taxon>Dikarya</taxon>
        <taxon>Ascomycota</taxon>
        <taxon>Pezizomycotina</taxon>
        <taxon>Sordariomycetes</taxon>
        <taxon>Hypocreomycetidae</taxon>
        <taxon>Hypocreales</taxon>
        <taxon>Clavicipitaceae</taxon>
        <taxon>Metarhizium</taxon>
    </lineage>
</organism>
<proteinExistence type="predicted"/>
<dbReference type="Gene3D" id="3.40.50.1820">
    <property type="entry name" value="alpha/beta hydrolase"/>
    <property type="match status" value="1"/>
</dbReference>
<dbReference type="Pfam" id="PF07859">
    <property type="entry name" value="Abhydrolase_3"/>
    <property type="match status" value="1"/>
</dbReference>
<evidence type="ECO:0000313" key="4">
    <source>
        <dbReference type="Proteomes" id="UP000764110"/>
    </source>
</evidence>
<dbReference type="InterPro" id="IPR013094">
    <property type="entry name" value="AB_hydrolase_3"/>
</dbReference>
<accession>A0A9P8SAM4</accession>
<reference evidence="3 4" key="1">
    <citation type="submission" date="2020-07" db="EMBL/GenBank/DDBJ databases">
        <title>Metarhizium humberi genome.</title>
        <authorList>
            <person name="Lysoe E."/>
        </authorList>
    </citation>
    <scope>NUCLEOTIDE SEQUENCE [LARGE SCALE GENOMIC DNA]</scope>
    <source>
        <strain evidence="3 4">ESALQ1638</strain>
    </source>
</reference>
<dbReference type="PANTHER" id="PTHR48081:SF3">
    <property type="entry name" value="ALPHA_BETA HYDROLASE FOLD-3 DOMAIN-CONTAINING PROTEIN"/>
    <property type="match status" value="1"/>
</dbReference>
<keyword evidence="1" id="KW-0378">Hydrolase</keyword>
<dbReference type="PANTHER" id="PTHR48081">
    <property type="entry name" value="AB HYDROLASE SUPERFAMILY PROTEIN C4A8.06C"/>
    <property type="match status" value="1"/>
</dbReference>
<dbReference type="InterPro" id="IPR050300">
    <property type="entry name" value="GDXG_lipolytic_enzyme"/>
</dbReference>
<gene>
    <name evidence="3" type="ORF">MHUMG1_01268</name>
</gene>
<evidence type="ECO:0000259" key="2">
    <source>
        <dbReference type="Pfam" id="PF07859"/>
    </source>
</evidence>
<feature type="domain" description="Alpha/beta hydrolase fold-3" evidence="2">
    <location>
        <begin position="83"/>
        <end position="202"/>
    </location>
</feature>
<evidence type="ECO:0000313" key="3">
    <source>
        <dbReference type="EMBL" id="KAH0600272.1"/>
    </source>
</evidence>
<dbReference type="InterPro" id="IPR029058">
    <property type="entry name" value="AB_hydrolase_fold"/>
</dbReference>
<dbReference type="EMBL" id="JACEFI010000002">
    <property type="protein sequence ID" value="KAH0600272.1"/>
    <property type="molecule type" value="Genomic_DNA"/>
</dbReference>
<dbReference type="SUPFAM" id="SSF53474">
    <property type="entry name" value="alpha/beta-Hydrolases"/>
    <property type="match status" value="1"/>
</dbReference>
<keyword evidence="4" id="KW-1185">Reference proteome</keyword>
<dbReference type="AlphaFoldDB" id="A0A9P8SAM4"/>
<comment type="caution">
    <text evidence="3">The sequence shown here is derived from an EMBL/GenBank/DDBJ whole genome shotgun (WGS) entry which is preliminary data.</text>
</comment>
<sequence length="341" mass="36919">MASKLQGLKVLQTPYKTIAHHEIRTDVLVPEAPLSGKRPVIVRFHGGGLVSASLSPSHPSNTKQNTNRPQIMGDSLYLPFYPQWLTDLALAHGAIIISPNYRLLPEATTPQIFQDVADFWAYIHSPSLASLLASQSPPVDADLARVLVTGDSAGGLLCLSTALTYPRDMRVAVATYPLVDPSAPEFTTPRENPPLGRSVPESVYDDALAAAEGRPAESSVTSAARLDFMLAATQHGRLGGLYARGLEDAAPAERRVYFPPEALEAEGVRLPVGGVTILQGRDDSVVPVESVRRFVKRAREVVGDEGVRLTETDGEHGFDVALRYDGWLKGELKRAVDAWLE</sequence>
<evidence type="ECO:0000256" key="1">
    <source>
        <dbReference type="ARBA" id="ARBA00022801"/>
    </source>
</evidence>